<comment type="subcellular location">
    <subcellularLocation>
        <location evidence="2">Cell inner membrane</location>
        <topology evidence="2">Single-pass membrane protein</topology>
        <orientation evidence="2">Cytoplasmic side</orientation>
    </subcellularLocation>
</comment>
<feature type="binding site" evidence="2">
    <location>
        <position position="356"/>
    </location>
    <ligand>
        <name>Fe cation</name>
        <dbReference type="ChEBI" id="CHEBI:24875"/>
    </ligand>
</feature>
<keyword evidence="5" id="KW-1185">Reference proteome</keyword>
<dbReference type="GO" id="GO:0009898">
    <property type="term" value="C:cytoplasmic side of plasma membrane"/>
    <property type="evidence" value="ECO:0007669"/>
    <property type="project" value="UniProtKB-UniRule"/>
</dbReference>
<keyword evidence="2" id="KW-0677">Repeat</keyword>
<dbReference type="GO" id="GO:0005506">
    <property type="term" value="F:iron ion binding"/>
    <property type="evidence" value="ECO:0007669"/>
    <property type="project" value="UniProtKB-UniRule"/>
</dbReference>
<comment type="function">
    <text evidence="2">Modulates cellular lipopolysaccharide (LPS) levels by regulating LpxC, which is involved in lipid A biosynthesis. May act by modulating the proteolytic activity of FtsH towards LpxC. May also coordinate assembly of proteins involved in LPS synthesis at the plasma membrane.</text>
</comment>
<dbReference type="SMART" id="SM00028">
    <property type="entry name" value="TPR"/>
    <property type="match status" value="4"/>
</dbReference>
<dbReference type="HAMAP" id="MF_00994">
    <property type="entry name" value="LPS_assembly_LapB"/>
    <property type="match status" value="1"/>
</dbReference>
<keyword evidence="1 2" id="KW-0479">Metal-binding</keyword>
<evidence type="ECO:0000256" key="2">
    <source>
        <dbReference type="HAMAP-Rule" id="MF_00994"/>
    </source>
</evidence>
<keyword evidence="2" id="KW-1003">Cell membrane</keyword>
<name>A0A2V1H321_9GAMM</name>
<sequence>MVEALFMLAVALIPLAAISGWWIGARQKKHAESGELSQQYVAGLNFLLSEQPDLAVDSFVKLADLDKNAAEAHLALAHQYRSKGEVDRAIRLHQNLIARPNLSGYIRDLALFELGLDYMAAGIYERAEGIFSELITKKDYRRRCQDQLQKLYQTESEWQKAIEVLRQRKASEVGPVVAHYYCELADQSCKADELSTALKFANKAIAADRNCVRASLLIAHHYQVLGNHRSAIRHLEQVAEQQADFLPEVLPLLKEIFDQTGNHPTRINLLKRFSQQSESIAIVLALVDAISVAEGQKAGSQTLIQAMKQKPSLRGVERLIELQLPSCSESAESLQVIQQLVSQLVQNKHKYRCYKCGFKGNQLHWQCPACNDWNSVRPVIGAEGA</sequence>
<dbReference type="AlphaFoldDB" id="A0A2V1H321"/>
<evidence type="ECO:0000256" key="1">
    <source>
        <dbReference type="ARBA" id="ARBA00022723"/>
    </source>
</evidence>
<feature type="domain" description="LapB rubredoxin metal binding" evidence="3">
    <location>
        <begin position="351"/>
        <end position="378"/>
    </location>
</feature>
<evidence type="ECO:0000313" key="5">
    <source>
        <dbReference type="Proteomes" id="UP000244906"/>
    </source>
</evidence>
<dbReference type="SUPFAM" id="SSF81901">
    <property type="entry name" value="HCP-like"/>
    <property type="match status" value="1"/>
</dbReference>
<keyword evidence="2" id="KW-0997">Cell inner membrane</keyword>
<evidence type="ECO:0000259" key="3">
    <source>
        <dbReference type="Pfam" id="PF18073"/>
    </source>
</evidence>
<keyword evidence="2" id="KW-0472">Membrane</keyword>
<dbReference type="Pfam" id="PF13176">
    <property type="entry name" value="TPR_7"/>
    <property type="match status" value="1"/>
</dbReference>
<dbReference type="CDD" id="cd00350">
    <property type="entry name" value="rubredoxin_like"/>
    <property type="match status" value="1"/>
</dbReference>
<comment type="caution">
    <text evidence="4">The sequence shown here is derived from an EMBL/GenBank/DDBJ whole genome shotgun (WGS) entry which is preliminary data.</text>
</comment>
<keyword evidence="2" id="KW-1133">Transmembrane helix</keyword>
<dbReference type="Pfam" id="PF18073">
    <property type="entry name" value="Zn_ribbon_LapB"/>
    <property type="match status" value="1"/>
</dbReference>
<dbReference type="InterPro" id="IPR041166">
    <property type="entry name" value="Rubredoxin_2"/>
</dbReference>
<organism evidence="4 5">
    <name type="scientific">Pelagibaculum spongiae</name>
    <dbReference type="NCBI Taxonomy" id="2080658"/>
    <lineage>
        <taxon>Bacteria</taxon>
        <taxon>Pseudomonadati</taxon>
        <taxon>Pseudomonadota</taxon>
        <taxon>Gammaproteobacteria</taxon>
        <taxon>Oceanospirillales</taxon>
        <taxon>Pelagibaculum</taxon>
    </lineage>
</organism>
<feature type="binding site" evidence="2">
    <location>
        <position position="370"/>
    </location>
    <ligand>
        <name>Fe cation</name>
        <dbReference type="ChEBI" id="CHEBI:24875"/>
    </ligand>
</feature>
<feature type="topological domain" description="Cytoplasmic" evidence="2">
    <location>
        <begin position="25"/>
        <end position="385"/>
    </location>
</feature>
<dbReference type="EMBL" id="QDDL01000001">
    <property type="protein sequence ID" value="PVZ71618.1"/>
    <property type="molecule type" value="Genomic_DNA"/>
</dbReference>
<dbReference type="Proteomes" id="UP000244906">
    <property type="component" value="Unassembled WGS sequence"/>
</dbReference>
<dbReference type="Gene3D" id="1.25.40.10">
    <property type="entry name" value="Tetratricopeptide repeat domain"/>
    <property type="match status" value="2"/>
</dbReference>
<dbReference type="GO" id="GO:0008653">
    <property type="term" value="P:lipopolysaccharide metabolic process"/>
    <property type="evidence" value="ECO:0007669"/>
    <property type="project" value="InterPro"/>
</dbReference>
<dbReference type="InterPro" id="IPR011990">
    <property type="entry name" value="TPR-like_helical_dom_sf"/>
</dbReference>
<keyword evidence="2" id="KW-0812">Transmembrane</keyword>
<dbReference type="GO" id="GO:0046890">
    <property type="term" value="P:regulation of lipid biosynthetic process"/>
    <property type="evidence" value="ECO:0007669"/>
    <property type="project" value="UniProtKB-UniRule"/>
</dbReference>
<accession>A0A2V1H321</accession>
<dbReference type="InterPro" id="IPR019734">
    <property type="entry name" value="TPR_rpt"/>
</dbReference>
<comment type="similarity">
    <text evidence="2">Belongs to the LapB family.</text>
</comment>
<dbReference type="NCBIfam" id="NF008757">
    <property type="entry name" value="PRK11788.1-5"/>
    <property type="match status" value="1"/>
</dbReference>
<protein>
    <recommendedName>
        <fullName evidence="2">Lipopolysaccharide assembly protein B</fullName>
    </recommendedName>
</protein>
<feature type="binding site" evidence="2">
    <location>
        <position position="367"/>
    </location>
    <ligand>
        <name>Fe cation</name>
        <dbReference type="ChEBI" id="CHEBI:24875"/>
    </ligand>
</feature>
<dbReference type="OrthoDB" id="507476at2"/>
<reference evidence="4 5" key="1">
    <citation type="submission" date="2018-04" db="EMBL/GenBank/DDBJ databases">
        <title>Thalassorhabdus spongiae gen. nov., sp. nov., isolated from a marine sponge in South-West Iceland.</title>
        <authorList>
            <person name="Knobloch S."/>
            <person name="Daussin A."/>
            <person name="Johannsson R."/>
            <person name="Marteinsson V.T."/>
        </authorList>
    </citation>
    <scope>NUCLEOTIDE SEQUENCE [LARGE SCALE GENOMIC DNA]</scope>
    <source>
        <strain evidence="4 5">Hp12</strain>
    </source>
</reference>
<keyword evidence="2" id="KW-0408">Iron</keyword>
<proteinExistence type="inferred from homology"/>
<feature type="binding site" evidence="2">
    <location>
        <position position="353"/>
    </location>
    <ligand>
        <name>Fe cation</name>
        <dbReference type="ChEBI" id="CHEBI:24875"/>
    </ligand>
</feature>
<dbReference type="RefSeq" id="WP_116685207.1">
    <property type="nucleotide sequence ID" value="NZ_CAWNYD010000001.1"/>
</dbReference>
<keyword evidence="2" id="KW-0802">TPR repeat</keyword>
<dbReference type="InterPro" id="IPR030865">
    <property type="entry name" value="LapB"/>
</dbReference>
<gene>
    <name evidence="2" type="primary">lapB</name>
    <name evidence="4" type="ORF">DC094_00850</name>
</gene>
<evidence type="ECO:0000313" key="4">
    <source>
        <dbReference type="EMBL" id="PVZ71618.1"/>
    </source>
</evidence>